<name>A0A3N0CXT1_SINP1</name>
<comment type="caution">
    <text evidence="2">The sequence shown here is derived from an EMBL/GenBank/DDBJ whole genome shotgun (WGS) entry which is preliminary data.</text>
</comment>
<protein>
    <submittedName>
        <fullName evidence="2">Uncharacterized protein</fullName>
    </submittedName>
</protein>
<evidence type="ECO:0000313" key="2">
    <source>
        <dbReference type="EMBL" id="RNL68234.1"/>
    </source>
</evidence>
<organism evidence="2 3">
    <name type="scientific">Sinomicrobium pectinilyticum</name>
    <dbReference type="NCBI Taxonomy" id="1084421"/>
    <lineage>
        <taxon>Bacteria</taxon>
        <taxon>Pseudomonadati</taxon>
        <taxon>Bacteroidota</taxon>
        <taxon>Flavobacteriia</taxon>
        <taxon>Flavobacteriales</taxon>
        <taxon>Flavobacteriaceae</taxon>
        <taxon>Sinomicrobium</taxon>
    </lineage>
</organism>
<feature type="region of interest" description="Disordered" evidence="1">
    <location>
        <begin position="106"/>
        <end position="127"/>
    </location>
</feature>
<reference evidence="2 3" key="1">
    <citation type="submission" date="2018-10" db="EMBL/GenBank/DDBJ databases">
        <title>Sinomicrobium pectinilyticum sp. nov., a pectinase-producing bacterium isolated from alkaline and saline soil, and emended description of the genus Sinomicrobium.</title>
        <authorList>
            <person name="Cheng B."/>
            <person name="Li C."/>
            <person name="Lai Q."/>
            <person name="Du M."/>
            <person name="Shao Z."/>
            <person name="Xu P."/>
            <person name="Yang C."/>
        </authorList>
    </citation>
    <scope>NUCLEOTIDE SEQUENCE [LARGE SCALE GENOMIC DNA]</scope>
    <source>
        <strain evidence="2 3">5DNS001</strain>
    </source>
</reference>
<accession>A0A3N0CXT1</accession>
<dbReference type="RefSeq" id="WP_148044367.1">
    <property type="nucleotide sequence ID" value="NZ_RJTM01000207.1"/>
</dbReference>
<feature type="non-terminal residue" evidence="2">
    <location>
        <position position="152"/>
    </location>
</feature>
<proteinExistence type="predicted"/>
<keyword evidence="3" id="KW-1185">Reference proteome</keyword>
<evidence type="ECO:0000313" key="3">
    <source>
        <dbReference type="Proteomes" id="UP000267469"/>
    </source>
</evidence>
<sequence length="152" mass="17534">MDTLQKLFILWAGCCVVACSSTRRHRQSEIKQRSEARITDFRAMSVEQFDSLSVVQVHRALQEQEAVVINPVGRFNYYRDSGFSGEAEKVVIYGKRNTVYDALQNEHHSHTREEKRNLRDSSDTREVQQYEVKTVARTGTRGVSRWLIAIAV</sequence>
<dbReference type="Proteomes" id="UP000267469">
    <property type="component" value="Unassembled WGS sequence"/>
</dbReference>
<dbReference type="OrthoDB" id="711648at2"/>
<dbReference type="EMBL" id="RJTM01000207">
    <property type="protein sequence ID" value="RNL68234.1"/>
    <property type="molecule type" value="Genomic_DNA"/>
</dbReference>
<dbReference type="AlphaFoldDB" id="A0A3N0CXT1"/>
<gene>
    <name evidence="2" type="ORF">ED312_23300</name>
</gene>
<evidence type="ECO:0000256" key="1">
    <source>
        <dbReference type="SAM" id="MobiDB-lite"/>
    </source>
</evidence>